<dbReference type="Gene3D" id="2.60.40.10">
    <property type="entry name" value="Immunoglobulins"/>
    <property type="match status" value="1"/>
</dbReference>
<dbReference type="InterPro" id="IPR036179">
    <property type="entry name" value="Ig-like_dom_sf"/>
</dbReference>
<dbReference type="Ensembl" id="ENSACIT00000024017.1">
    <property type="protein sequence ID" value="ENSACIP00000023403.1"/>
    <property type="gene ID" value="ENSACIG00000018188.1"/>
</dbReference>
<dbReference type="GO" id="GO:0004888">
    <property type="term" value="F:transmembrane signaling receptor activity"/>
    <property type="evidence" value="ECO:0007669"/>
    <property type="project" value="TreeGrafter"/>
</dbReference>
<keyword evidence="5" id="KW-1185">Reference proteome</keyword>
<evidence type="ECO:0000256" key="2">
    <source>
        <dbReference type="ARBA" id="ARBA00023157"/>
    </source>
</evidence>
<dbReference type="SUPFAM" id="SSF48726">
    <property type="entry name" value="Immunoglobulin"/>
    <property type="match status" value="1"/>
</dbReference>
<dbReference type="AlphaFoldDB" id="A0A3Q0SNQ9"/>
<reference evidence="4" key="1">
    <citation type="submission" date="2025-08" db="UniProtKB">
        <authorList>
            <consortium name="Ensembl"/>
        </authorList>
    </citation>
    <scope>IDENTIFICATION</scope>
</reference>
<dbReference type="SMART" id="SM00409">
    <property type="entry name" value="IG"/>
    <property type="match status" value="1"/>
</dbReference>
<dbReference type="GO" id="GO:0009897">
    <property type="term" value="C:external side of plasma membrane"/>
    <property type="evidence" value="ECO:0007669"/>
    <property type="project" value="TreeGrafter"/>
</dbReference>
<dbReference type="Pfam" id="PF13927">
    <property type="entry name" value="Ig_3"/>
    <property type="match status" value="1"/>
</dbReference>
<dbReference type="PANTHER" id="PTHR11481:SF64">
    <property type="entry name" value="FC RECEPTOR-LIKE PROTEIN 4"/>
    <property type="match status" value="1"/>
</dbReference>
<dbReference type="PANTHER" id="PTHR11481">
    <property type="entry name" value="IMMUNOGLOBULIN FC RECEPTOR"/>
    <property type="match status" value="1"/>
</dbReference>
<protein>
    <recommendedName>
        <fullName evidence="3">Ig-like domain-containing protein</fullName>
    </recommendedName>
</protein>
<organism evidence="4 5">
    <name type="scientific">Amphilophus citrinellus</name>
    <name type="common">Midas cichlid</name>
    <name type="synonym">Cichlasoma citrinellum</name>
    <dbReference type="NCBI Taxonomy" id="61819"/>
    <lineage>
        <taxon>Eukaryota</taxon>
        <taxon>Metazoa</taxon>
        <taxon>Chordata</taxon>
        <taxon>Craniata</taxon>
        <taxon>Vertebrata</taxon>
        <taxon>Euteleostomi</taxon>
        <taxon>Actinopterygii</taxon>
        <taxon>Neopterygii</taxon>
        <taxon>Teleostei</taxon>
        <taxon>Neoteleostei</taxon>
        <taxon>Acanthomorphata</taxon>
        <taxon>Ovalentaria</taxon>
        <taxon>Cichlomorphae</taxon>
        <taxon>Cichliformes</taxon>
        <taxon>Cichlidae</taxon>
        <taxon>New World cichlids</taxon>
        <taxon>Cichlasomatinae</taxon>
        <taxon>Heroini</taxon>
        <taxon>Amphilophus</taxon>
    </lineage>
</organism>
<accession>A0A3Q0SNQ9</accession>
<evidence type="ECO:0000313" key="5">
    <source>
        <dbReference type="Proteomes" id="UP000261340"/>
    </source>
</evidence>
<keyword evidence="1" id="KW-0732">Signal</keyword>
<name>A0A3Q0SNQ9_AMPCI</name>
<proteinExistence type="predicted"/>
<evidence type="ECO:0000313" key="4">
    <source>
        <dbReference type="Ensembl" id="ENSACIP00000023403.1"/>
    </source>
</evidence>
<dbReference type="Proteomes" id="UP000261340">
    <property type="component" value="Unplaced"/>
</dbReference>
<dbReference type="OMA" id="CRIMLEV"/>
<reference evidence="4" key="2">
    <citation type="submission" date="2025-09" db="UniProtKB">
        <authorList>
            <consortium name="Ensembl"/>
        </authorList>
    </citation>
    <scope>IDENTIFICATION</scope>
</reference>
<dbReference type="InterPro" id="IPR007110">
    <property type="entry name" value="Ig-like_dom"/>
</dbReference>
<dbReference type="PROSITE" id="PS50835">
    <property type="entry name" value="IG_LIKE"/>
    <property type="match status" value="1"/>
</dbReference>
<dbReference type="InterPro" id="IPR013783">
    <property type="entry name" value="Ig-like_fold"/>
</dbReference>
<dbReference type="GO" id="GO:0006955">
    <property type="term" value="P:immune response"/>
    <property type="evidence" value="ECO:0007669"/>
    <property type="project" value="TreeGrafter"/>
</dbReference>
<dbReference type="InterPro" id="IPR003599">
    <property type="entry name" value="Ig_sub"/>
</dbReference>
<evidence type="ECO:0000259" key="3">
    <source>
        <dbReference type="PROSITE" id="PS50835"/>
    </source>
</evidence>
<evidence type="ECO:0000256" key="1">
    <source>
        <dbReference type="ARBA" id="ARBA00022729"/>
    </source>
</evidence>
<feature type="domain" description="Ig-like" evidence="3">
    <location>
        <begin position="29"/>
        <end position="109"/>
    </location>
</feature>
<dbReference type="GO" id="GO:0007166">
    <property type="term" value="P:cell surface receptor signaling pathway"/>
    <property type="evidence" value="ECO:0007669"/>
    <property type="project" value="TreeGrafter"/>
</dbReference>
<dbReference type="InterPro" id="IPR050488">
    <property type="entry name" value="Ig_Fc_receptor"/>
</dbReference>
<sequence length="154" mass="17730">MCWRHLLPAKGEHDPETLLSFLSQIPIKPTVILQPSWTQIYRGETVTVRCEIQGGGETQWKYEWRPAKLNKAPTSSENRTIKVTESDSGGYRCRGKGGKSWTEWSEIITLTVSCKLEIFPPFYFQSDNKKPEKQLFIHSEESETYQSNFSAVQL</sequence>
<dbReference type="GeneTree" id="ENSGT01090000260384"/>
<keyword evidence="2" id="KW-1015">Disulfide bond</keyword>